<comment type="caution">
    <text evidence="8">The sequence shown here is derived from an EMBL/GenBank/DDBJ whole genome shotgun (WGS) entry which is preliminary data.</text>
</comment>
<accession>V8ASW9</accession>
<dbReference type="InterPro" id="IPR016185">
    <property type="entry name" value="PreATP-grasp_dom_sf"/>
</dbReference>
<dbReference type="SUPFAM" id="SSF52440">
    <property type="entry name" value="PreATP-grasp domain"/>
    <property type="match status" value="1"/>
</dbReference>
<dbReference type="GO" id="GO:0016874">
    <property type="term" value="F:ligase activity"/>
    <property type="evidence" value="ECO:0007669"/>
    <property type="project" value="UniProtKB-KW"/>
</dbReference>
<evidence type="ECO:0000256" key="5">
    <source>
        <dbReference type="ARBA" id="ARBA00022842"/>
    </source>
</evidence>
<keyword evidence="1" id="KW-0436">Ligase</keyword>
<evidence type="ECO:0000256" key="2">
    <source>
        <dbReference type="ARBA" id="ARBA00022723"/>
    </source>
</evidence>
<dbReference type="GO" id="GO:0046872">
    <property type="term" value="F:metal ion binding"/>
    <property type="evidence" value="ECO:0007669"/>
    <property type="project" value="UniProtKB-KW"/>
</dbReference>
<keyword evidence="4" id="KW-0067">ATP-binding</keyword>
<dbReference type="SUPFAM" id="SSF56059">
    <property type="entry name" value="Glutathione synthetase ATP-binding domain-like"/>
    <property type="match status" value="1"/>
</dbReference>
<dbReference type="Pfam" id="PF03738">
    <property type="entry name" value="GSP_synth"/>
    <property type="match status" value="1"/>
</dbReference>
<dbReference type="Proteomes" id="UP000018692">
    <property type="component" value="Unassembled WGS sequence"/>
</dbReference>
<evidence type="ECO:0000256" key="1">
    <source>
        <dbReference type="ARBA" id="ARBA00022598"/>
    </source>
</evidence>
<dbReference type="PATRIC" id="fig|1380772.3.peg.231"/>
<evidence type="ECO:0000256" key="3">
    <source>
        <dbReference type="ARBA" id="ARBA00022741"/>
    </source>
</evidence>
<evidence type="ECO:0000256" key="6">
    <source>
        <dbReference type="ARBA" id="ARBA00023211"/>
    </source>
</evidence>
<keyword evidence="2" id="KW-0479">Metal-binding</keyword>
<dbReference type="InterPro" id="IPR005494">
    <property type="entry name" value="GSPS_pre-ATP-grasp-like_dom"/>
</dbReference>
<evidence type="ECO:0000313" key="9">
    <source>
        <dbReference type="Proteomes" id="UP000018692"/>
    </source>
</evidence>
<keyword evidence="5" id="KW-0460">Magnesium</keyword>
<organism evidence="8 9">
    <name type="scientific">Lactococcus garvieae TRF1</name>
    <dbReference type="NCBI Taxonomy" id="1380772"/>
    <lineage>
        <taxon>Bacteria</taxon>
        <taxon>Bacillati</taxon>
        <taxon>Bacillota</taxon>
        <taxon>Bacilli</taxon>
        <taxon>Lactobacillales</taxon>
        <taxon>Streptococcaceae</taxon>
        <taxon>Lactococcus</taxon>
    </lineage>
</organism>
<sequence>MDKKLQEWYKDHFLLSQLHFTWGMVEDPKNKELLIQYLTPTVKQLDVNMKKRCFLATERIGQLFQKTYKYLISNKHLLNHLGLHPKLLNVAMEKQEDEVFSQITRFDFLINDDWTKIKLCEANTATPQGLVEADVVNTYMCKKHSIGSSPNTLSISLSNMWSDFRNKNKISDTEIIHYTTYEWHDEDYYTAKFITENAHPNGKTKFIPIEELIVTENGIWDTDNMPVKYLYILYPLEYLPFDQSISNNENIGDIFLKHIALGNIKIINPFSATIMQTKKIIPLIWKLAEDSHLFSKEELSWIDKYFVPTFNWNKTKSQLEDLLYLYGPKLVLKPIYGREGEGIFIITSNNIEDVLKQINNNDDWYIKQEYIIQKYSKTFEMPVETWEGNVNKKVVVGSFYINNNPCGLYLRADGEVTGSNCLLVHTSI</sequence>
<dbReference type="AlphaFoldDB" id="V8ASW9"/>
<evidence type="ECO:0000259" key="7">
    <source>
        <dbReference type="Pfam" id="PF03738"/>
    </source>
</evidence>
<dbReference type="Gene3D" id="3.30.1490.330">
    <property type="match status" value="1"/>
</dbReference>
<evidence type="ECO:0000313" key="8">
    <source>
        <dbReference type="EMBL" id="ETD05695.1"/>
    </source>
</evidence>
<proteinExistence type="predicted"/>
<dbReference type="GO" id="GO:0005524">
    <property type="term" value="F:ATP binding"/>
    <property type="evidence" value="ECO:0007669"/>
    <property type="project" value="UniProtKB-KW"/>
</dbReference>
<feature type="domain" description="Glutathionylspermidine synthase pre-ATP-grasp-like" evidence="7">
    <location>
        <begin position="55"/>
        <end position="424"/>
    </location>
</feature>
<evidence type="ECO:0000256" key="4">
    <source>
        <dbReference type="ARBA" id="ARBA00022840"/>
    </source>
</evidence>
<gene>
    <name evidence="8" type="ORF">N568_0101080</name>
</gene>
<dbReference type="EMBL" id="AVFE01000002">
    <property type="protein sequence ID" value="ETD05695.1"/>
    <property type="molecule type" value="Genomic_DNA"/>
</dbReference>
<keyword evidence="6" id="KW-0464">Manganese</keyword>
<protein>
    <recommendedName>
        <fullName evidence="7">Glutathionylspermidine synthase pre-ATP-grasp-like domain-containing protein</fullName>
    </recommendedName>
</protein>
<keyword evidence="3" id="KW-0547">Nucleotide-binding</keyword>
<name>V8ASW9_9LACT</name>
<reference evidence="8 9" key="1">
    <citation type="submission" date="2013-07" db="EMBL/GenBank/DDBJ databases">
        <title>Isolation of Lactococcus garvieae strain TRF1 from the fecal material of a timber rattlesnake.</title>
        <authorList>
            <person name="McLaughlin R.W."/>
            <person name="Cochran P.A."/>
            <person name="Dowd S.E."/>
        </authorList>
    </citation>
    <scope>NUCLEOTIDE SEQUENCE [LARGE SCALE GENOMIC DNA]</scope>
    <source>
        <strain evidence="8 9">TRF1</strain>
    </source>
</reference>